<dbReference type="GO" id="GO:0003676">
    <property type="term" value="F:nucleic acid binding"/>
    <property type="evidence" value="ECO:0007669"/>
    <property type="project" value="InterPro"/>
</dbReference>
<protein>
    <recommendedName>
        <fullName evidence="1">HNH nuclease domain-containing protein</fullName>
    </recommendedName>
</protein>
<dbReference type="Pfam" id="PF01844">
    <property type="entry name" value="HNH"/>
    <property type="match status" value="1"/>
</dbReference>
<proteinExistence type="predicted"/>
<dbReference type="InterPro" id="IPR052892">
    <property type="entry name" value="NA-targeting_endonuclease"/>
</dbReference>
<evidence type="ECO:0000313" key="2">
    <source>
        <dbReference type="EMBL" id="GAG73033.1"/>
    </source>
</evidence>
<dbReference type="PANTHER" id="PTHR33877:SF2">
    <property type="entry name" value="OS07G0170200 PROTEIN"/>
    <property type="match status" value="1"/>
</dbReference>
<reference evidence="2" key="1">
    <citation type="journal article" date="2014" name="Front. Microbiol.">
        <title>High frequency of phylogenetically diverse reductive dehalogenase-homologous genes in deep subseafloor sedimentary metagenomes.</title>
        <authorList>
            <person name="Kawai M."/>
            <person name="Futagami T."/>
            <person name="Toyoda A."/>
            <person name="Takaki Y."/>
            <person name="Nishi S."/>
            <person name="Hori S."/>
            <person name="Arai W."/>
            <person name="Tsubouchi T."/>
            <person name="Morono Y."/>
            <person name="Uchiyama I."/>
            <person name="Ito T."/>
            <person name="Fujiyama A."/>
            <person name="Inagaki F."/>
            <person name="Takami H."/>
        </authorList>
    </citation>
    <scope>NUCLEOTIDE SEQUENCE</scope>
    <source>
        <strain evidence="2">Expedition CK06-06</strain>
    </source>
</reference>
<gene>
    <name evidence="2" type="ORF">S01H4_02342</name>
</gene>
<accession>X1AKM6</accession>
<dbReference type="InterPro" id="IPR002711">
    <property type="entry name" value="HNH"/>
</dbReference>
<sequence>MKLEHIVIRRAEFVAGSKTKPEVDVFVQTHAKRMPLNLKKLKPRQIVWMKWTSGPIVAKSKILSWHEGEIKNGDIKYARELTIGTNLFSLDKYWDYVSKKKNCFFVVIRLCEEEWLDKLIYPEIKNNRNSWIYLDTEERKRLWLSNFSPPIIKNESGRNIPAGIRFEVFRRDNFSCIYCGRSAPNVELHIDHKVPWKIVNKHQIDNLVTACKDCNLGKKDKLI</sequence>
<dbReference type="GO" id="GO:0008270">
    <property type="term" value="F:zinc ion binding"/>
    <property type="evidence" value="ECO:0007669"/>
    <property type="project" value="InterPro"/>
</dbReference>
<dbReference type="InterPro" id="IPR003615">
    <property type="entry name" value="HNH_nuc"/>
</dbReference>
<organism evidence="2">
    <name type="scientific">marine sediment metagenome</name>
    <dbReference type="NCBI Taxonomy" id="412755"/>
    <lineage>
        <taxon>unclassified sequences</taxon>
        <taxon>metagenomes</taxon>
        <taxon>ecological metagenomes</taxon>
    </lineage>
</organism>
<comment type="caution">
    <text evidence="2">The sequence shown here is derived from an EMBL/GenBank/DDBJ whole genome shotgun (WGS) entry which is preliminary data.</text>
</comment>
<evidence type="ECO:0000259" key="1">
    <source>
        <dbReference type="SMART" id="SM00507"/>
    </source>
</evidence>
<dbReference type="EMBL" id="BART01000502">
    <property type="protein sequence ID" value="GAG73033.1"/>
    <property type="molecule type" value="Genomic_DNA"/>
</dbReference>
<name>X1AKM6_9ZZZZ</name>
<dbReference type="PANTHER" id="PTHR33877">
    <property type="entry name" value="SLL1193 PROTEIN"/>
    <property type="match status" value="1"/>
</dbReference>
<dbReference type="Gene3D" id="1.10.30.50">
    <property type="match status" value="1"/>
</dbReference>
<feature type="domain" description="HNH nuclease" evidence="1">
    <location>
        <begin position="163"/>
        <end position="216"/>
    </location>
</feature>
<dbReference type="GO" id="GO:0004519">
    <property type="term" value="F:endonuclease activity"/>
    <property type="evidence" value="ECO:0007669"/>
    <property type="project" value="InterPro"/>
</dbReference>
<dbReference type="SMART" id="SM00507">
    <property type="entry name" value="HNHc"/>
    <property type="match status" value="1"/>
</dbReference>
<dbReference type="CDD" id="cd00085">
    <property type="entry name" value="HNHc"/>
    <property type="match status" value="1"/>
</dbReference>
<dbReference type="AlphaFoldDB" id="X1AKM6"/>